<accession>A0ABD1IFN4</accession>
<protein>
    <submittedName>
        <fullName evidence="2">Uncharacterized protein</fullName>
    </submittedName>
</protein>
<dbReference type="AlphaFoldDB" id="A0ABD1IFN4"/>
<name>A0ABD1IFN4_SALDI</name>
<keyword evidence="1" id="KW-1133">Transmembrane helix</keyword>
<evidence type="ECO:0000313" key="3">
    <source>
        <dbReference type="Proteomes" id="UP001567538"/>
    </source>
</evidence>
<keyword evidence="3" id="KW-1185">Reference proteome</keyword>
<keyword evidence="1" id="KW-0812">Transmembrane</keyword>
<sequence length="76" mass="9201">MVLAIRQMERMRMAEWVLKPSRFEAPRIIKLILNEPKFEDKILMLSLTCHVYFIFSFLWHQILKARRAEVRGHDAM</sequence>
<proteinExistence type="predicted"/>
<reference evidence="2 3" key="1">
    <citation type="submission" date="2024-06" db="EMBL/GenBank/DDBJ databases">
        <title>A chromosome level genome sequence of Diviner's sage (Salvia divinorum).</title>
        <authorList>
            <person name="Ford S.A."/>
            <person name="Ro D.-K."/>
            <person name="Ness R.W."/>
            <person name="Phillips M.A."/>
        </authorList>
    </citation>
    <scope>NUCLEOTIDE SEQUENCE [LARGE SCALE GENOMIC DNA]</scope>
    <source>
        <strain evidence="2">SAF-2024a</strain>
        <tissue evidence="2">Leaf</tissue>
    </source>
</reference>
<dbReference type="EMBL" id="JBEAFC010000002">
    <property type="protein sequence ID" value="KAL1567312.1"/>
    <property type="molecule type" value="Genomic_DNA"/>
</dbReference>
<dbReference type="Proteomes" id="UP001567538">
    <property type="component" value="Unassembled WGS sequence"/>
</dbReference>
<keyword evidence="1" id="KW-0472">Membrane</keyword>
<comment type="caution">
    <text evidence="2">The sequence shown here is derived from an EMBL/GenBank/DDBJ whole genome shotgun (WGS) entry which is preliminary data.</text>
</comment>
<evidence type="ECO:0000256" key="1">
    <source>
        <dbReference type="SAM" id="Phobius"/>
    </source>
</evidence>
<evidence type="ECO:0000313" key="2">
    <source>
        <dbReference type="EMBL" id="KAL1567312.1"/>
    </source>
</evidence>
<organism evidence="2 3">
    <name type="scientific">Salvia divinorum</name>
    <name type="common">Maria pastora</name>
    <name type="synonym">Diviner's sage</name>
    <dbReference type="NCBI Taxonomy" id="28513"/>
    <lineage>
        <taxon>Eukaryota</taxon>
        <taxon>Viridiplantae</taxon>
        <taxon>Streptophyta</taxon>
        <taxon>Embryophyta</taxon>
        <taxon>Tracheophyta</taxon>
        <taxon>Spermatophyta</taxon>
        <taxon>Magnoliopsida</taxon>
        <taxon>eudicotyledons</taxon>
        <taxon>Gunneridae</taxon>
        <taxon>Pentapetalae</taxon>
        <taxon>asterids</taxon>
        <taxon>lamiids</taxon>
        <taxon>Lamiales</taxon>
        <taxon>Lamiaceae</taxon>
        <taxon>Nepetoideae</taxon>
        <taxon>Mentheae</taxon>
        <taxon>Salviinae</taxon>
        <taxon>Salvia</taxon>
        <taxon>Salvia subgen. Calosphace</taxon>
    </lineage>
</organism>
<feature type="transmembrane region" description="Helical" evidence="1">
    <location>
        <begin position="42"/>
        <end position="59"/>
    </location>
</feature>
<gene>
    <name evidence="2" type="ORF">AAHA92_02802</name>
</gene>